<reference evidence="1 2" key="1">
    <citation type="submission" date="2019-10" db="EMBL/GenBank/DDBJ databases">
        <title>Taxonomy of Antarctic Massilia spp.: description of Massilia rubra sp. nov., Massilia aquatica sp. nov., Massilia mucilaginosa sp. nov., Massilia frigida sp. nov. isolated from streams, lakes and regoliths.</title>
        <authorList>
            <person name="Holochova P."/>
            <person name="Sedlacek I."/>
            <person name="Kralova S."/>
            <person name="Maslanova I."/>
            <person name="Busse H.-J."/>
            <person name="Stankova E."/>
            <person name="Vrbovska V."/>
            <person name="Kovarovic V."/>
            <person name="Bartak M."/>
            <person name="Svec P."/>
            <person name="Pantucek R."/>
        </authorList>
    </citation>
    <scope>NUCLEOTIDE SEQUENCE [LARGE SCALE GENOMIC DNA]</scope>
    <source>
        <strain evidence="1 2">CCM 8733</strain>
    </source>
</reference>
<dbReference type="EMBL" id="WHJH01000009">
    <property type="protein sequence ID" value="NHZ89410.1"/>
    <property type="molecule type" value="Genomic_DNA"/>
</dbReference>
<keyword evidence="2" id="KW-1185">Reference proteome</keyword>
<accession>A0ABX0NRI5</accession>
<organism evidence="1 2">
    <name type="scientific">Massilia mucilaginosa</name>
    <dbReference type="NCBI Taxonomy" id="2609282"/>
    <lineage>
        <taxon>Bacteria</taxon>
        <taxon>Pseudomonadati</taxon>
        <taxon>Pseudomonadota</taxon>
        <taxon>Betaproteobacteria</taxon>
        <taxon>Burkholderiales</taxon>
        <taxon>Oxalobacteraceae</taxon>
        <taxon>Telluria group</taxon>
        <taxon>Massilia</taxon>
    </lineage>
</organism>
<evidence type="ECO:0000313" key="1">
    <source>
        <dbReference type="EMBL" id="NHZ89410.1"/>
    </source>
</evidence>
<sequence>MSLHRKGLAASAFTEHYQGVVNCHRDSRDYPALIDSGVRWRAARGDPGTHRRMRGPAARSQALVENLVMAARRRARKNSAYVHQSNLSYCSKVLLRR</sequence>
<gene>
    <name evidence="1" type="ORF">F2P45_10335</name>
</gene>
<comment type="caution">
    <text evidence="1">The sequence shown here is derived from an EMBL/GenBank/DDBJ whole genome shotgun (WGS) entry which is preliminary data.</text>
</comment>
<evidence type="ECO:0008006" key="3">
    <source>
        <dbReference type="Google" id="ProtNLM"/>
    </source>
</evidence>
<evidence type="ECO:0000313" key="2">
    <source>
        <dbReference type="Proteomes" id="UP000609726"/>
    </source>
</evidence>
<proteinExistence type="predicted"/>
<dbReference type="Proteomes" id="UP000609726">
    <property type="component" value="Unassembled WGS sequence"/>
</dbReference>
<dbReference type="RefSeq" id="WP_166873858.1">
    <property type="nucleotide sequence ID" value="NZ_WHJH01000009.1"/>
</dbReference>
<protein>
    <recommendedName>
        <fullName evidence="3">Transposase</fullName>
    </recommendedName>
</protein>
<name>A0ABX0NRI5_9BURK</name>